<organism evidence="4 5">
    <name type="scientific">Sporothrix bragantina</name>
    <dbReference type="NCBI Taxonomy" id="671064"/>
    <lineage>
        <taxon>Eukaryota</taxon>
        <taxon>Fungi</taxon>
        <taxon>Dikarya</taxon>
        <taxon>Ascomycota</taxon>
        <taxon>Pezizomycotina</taxon>
        <taxon>Sordariomycetes</taxon>
        <taxon>Sordariomycetidae</taxon>
        <taxon>Ophiostomatales</taxon>
        <taxon>Ophiostomataceae</taxon>
        <taxon>Sporothrix</taxon>
    </lineage>
</organism>
<keyword evidence="5" id="KW-1185">Reference proteome</keyword>
<sequence length="395" mass="43368">MAPINIQSQDYRDLLDIIDSLRSQGLDRYVPLPEIIVCGDQSSGKSSVLEAISGLSFPSKDSLCTRFATELVLRRHNVASISVSIVPHGNRTDAERADLRAFYTDLDAENPDIGPVIEAAKTAMGLVDGDVESGSRFSNDKLRIEMSGPTQQHLTLVDLPGLFHAGSKGQSADEAPIVRQLVLDHIKRPRSIILAVISGAYEFVNQIATQLAHEVDPRGIRTMGLITKPDKAEDEPGRLEGLVKLAANRDVALQLGWHVLRNRDHATRNVTRAERDANEASFFRKPGNPWLALPSDHLGIDSLRPRLSTILMDQILAQLDPILKDIENQSRECEQDLARLGAARGTVLEQRQYLSRVSSRFTDLLTAAVHGSYTDTSFFGRVLDNADDKGAVAKG</sequence>
<dbReference type="EMBL" id="CAWUHC010000135">
    <property type="protein sequence ID" value="CAK7235008.1"/>
    <property type="molecule type" value="Genomic_DNA"/>
</dbReference>
<dbReference type="InterPro" id="IPR045063">
    <property type="entry name" value="Dynamin_N"/>
</dbReference>
<keyword evidence="2" id="KW-0342">GTP-binding</keyword>
<dbReference type="PANTHER" id="PTHR11566">
    <property type="entry name" value="DYNAMIN"/>
    <property type="match status" value="1"/>
</dbReference>
<dbReference type="PANTHER" id="PTHR11566:SF149">
    <property type="entry name" value="GTPASE, PUTATIVE (AFU_ORTHOLOGUE AFUA_6G11890)-RELATED"/>
    <property type="match status" value="1"/>
</dbReference>
<dbReference type="InterPro" id="IPR000375">
    <property type="entry name" value="Dynamin_stalk"/>
</dbReference>
<name>A0ABP0CT86_9PEZI</name>
<protein>
    <recommendedName>
        <fullName evidence="3">Dynamin-type G domain-containing protein</fullName>
    </recommendedName>
</protein>
<dbReference type="Gene3D" id="3.40.50.300">
    <property type="entry name" value="P-loop containing nucleotide triphosphate hydrolases"/>
    <property type="match status" value="1"/>
</dbReference>
<dbReference type="InterPro" id="IPR027417">
    <property type="entry name" value="P-loop_NTPase"/>
</dbReference>
<dbReference type="InterPro" id="IPR001401">
    <property type="entry name" value="Dynamin_GTPase"/>
</dbReference>
<dbReference type="Proteomes" id="UP001642406">
    <property type="component" value="Unassembled WGS sequence"/>
</dbReference>
<evidence type="ECO:0000256" key="2">
    <source>
        <dbReference type="ARBA" id="ARBA00023134"/>
    </source>
</evidence>
<dbReference type="Pfam" id="PF01031">
    <property type="entry name" value="Dynamin_M"/>
    <property type="match status" value="1"/>
</dbReference>
<dbReference type="InterPro" id="IPR030381">
    <property type="entry name" value="G_DYNAMIN_dom"/>
</dbReference>
<dbReference type="SMART" id="SM00053">
    <property type="entry name" value="DYNc"/>
    <property type="match status" value="1"/>
</dbReference>
<evidence type="ECO:0000313" key="5">
    <source>
        <dbReference type="Proteomes" id="UP001642406"/>
    </source>
</evidence>
<dbReference type="SUPFAM" id="SSF52540">
    <property type="entry name" value="P-loop containing nucleoside triphosphate hydrolases"/>
    <property type="match status" value="1"/>
</dbReference>
<gene>
    <name evidence="4" type="ORF">SBRCBS47491_009144</name>
</gene>
<accession>A0ABP0CT86</accession>
<evidence type="ECO:0000259" key="3">
    <source>
        <dbReference type="PROSITE" id="PS51718"/>
    </source>
</evidence>
<proteinExistence type="predicted"/>
<dbReference type="Pfam" id="PF00350">
    <property type="entry name" value="Dynamin_N"/>
    <property type="match status" value="1"/>
</dbReference>
<dbReference type="PROSITE" id="PS51718">
    <property type="entry name" value="G_DYNAMIN_2"/>
    <property type="match status" value="1"/>
</dbReference>
<reference evidence="4 5" key="1">
    <citation type="submission" date="2024-01" db="EMBL/GenBank/DDBJ databases">
        <authorList>
            <person name="Allen C."/>
            <person name="Tagirdzhanova G."/>
        </authorList>
    </citation>
    <scope>NUCLEOTIDE SEQUENCE [LARGE SCALE GENOMIC DNA]</scope>
</reference>
<keyword evidence="1" id="KW-0547">Nucleotide-binding</keyword>
<comment type="caution">
    <text evidence="4">The sequence shown here is derived from an EMBL/GenBank/DDBJ whole genome shotgun (WGS) entry which is preliminary data.</text>
</comment>
<feature type="domain" description="Dynamin-type G" evidence="3">
    <location>
        <begin position="29"/>
        <end position="321"/>
    </location>
</feature>
<dbReference type="InterPro" id="IPR022812">
    <property type="entry name" value="Dynamin"/>
</dbReference>
<dbReference type="CDD" id="cd08771">
    <property type="entry name" value="DLP_1"/>
    <property type="match status" value="1"/>
</dbReference>
<evidence type="ECO:0000256" key="1">
    <source>
        <dbReference type="ARBA" id="ARBA00022741"/>
    </source>
</evidence>
<dbReference type="PRINTS" id="PR00195">
    <property type="entry name" value="DYNAMIN"/>
</dbReference>
<evidence type="ECO:0000313" key="4">
    <source>
        <dbReference type="EMBL" id="CAK7235008.1"/>
    </source>
</evidence>